<dbReference type="Proteomes" id="UP000242313">
    <property type="component" value="Unassembled WGS sequence"/>
</dbReference>
<accession>A0A2A3MMI9</accession>
<proteinExistence type="predicted"/>
<reference evidence="1 2" key="1">
    <citation type="submission" date="2017-09" db="EMBL/GenBank/DDBJ databases">
        <title>Pseudomonas abyssi sp. nov. isolated from Abyssopelagic Water.</title>
        <authorList>
            <person name="Wei Y."/>
        </authorList>
    </citation>
    <scope>NUCLEOTIDE SEQUENCE [LARGE SCALE GENOMIC DNA]</scope>
    <source>
        <strain evidence="1 2">MT5</strain>
    </source>
</reference>
<protein>
    <submittedName>
        <fullName evidence="1">Uncharacterized protein</fullName>
    </submittedName>
</protein>
<dbReference type="EMBL" id="NTMR01000002">
    <property type="protein sequence ID" value="PBK05937.1"/>
    <property type="molecule type" value="Genomic_DNA"/>
</dbReference>
<comment type="caution">
    <text evidence="1">The sequence shown here is derived from an EMBL/GenBank/DDBJ whole genome shotgun (WGS) entry which is preliminary data.</text>
</comment>
<dbReference type="AlphaFoldDB" id="A0A2A3MMI9"/>
<name>A0A2A3MMI9_9PSED</name>
<keyword evidence="2" id="KW-1185">Reference proteome</keyword>
<gene>
    <name evidence="1" type="ORF">CNQ84_00735</name>
</gene>
<organism evidence="1 2">
    <name type="scientific">Pseudomonas abyssi</name>
    <dbReference type="NCBI Taxonomy" id="170540"/>
    <lineage>
        <taxon>Bacteria</taxon>
        <taxon>Pseudomonadati</taxon>
        <taxon>Pseudomonadota</taxon>
        <taxon>Gammaproteobacteria</taxon>
        <taxon>Pseudomonadales</taxon>
        <taxon>Pseudomonadaceae</taxon>
        <taxon>Pseudomonas</taxon>
    </lineage>
</organism>
<evidence type="ECO:0000313" key="1">
    <source>
        <dbReference type="EMBL" id="PBK05937.1"/>
    </source>
</evidence>
<sequence length="154" mass="17465">MAKPRKKNDSQRRLLRATEALLRQNHVAIVDLLPQDKQGLINWRNCRSVRSSRQLIDAVCDLPHRWTIYLAVFCRSPLGERYIKGEEIVPTGQYRSEQINPAITHYHEELLASCNQSHVIGTGWIASPVGESLTEDEAARVFEAVGCWESSEPA</sequence>
<dbReference type="RefSeq" id="WP_096003011.1">
    <property type="nucleotide sequence ID" value="NZ_NTMR01000002.1"/>
</dbReference>
<evidence type="ECO:0000313" key="2">
    <source>
        <dbReference type="Proteomes" id="UP000242313"/>
    </source>
</evidence>